<dbReference type="PANTHER" id="PTHR12001:SF69">
    <property type="entry name" value="ALL TRANS-POLYPRENYL-DIPHOSPHATE SYNTHASE PDSS1"/>
    <property type="match status" value="1"/>
</dbReference>
<accession>A0A3F3L7G2</accession>
<dbReference type="SUPFAM" id="SSF48576">
    <property type="entry name" value="Terpenoid synthases"/>
    <property type="match status" value="1"/>
</dbReference>
<evidence type="ECO:0000313" key="8">
    <source>
        <dbReference type="Proteomes" id="UP000263596"/>
    </source>
</evidence>
<dbReference type="PROSITE" id="PS00444">
    <property type="entry name" value="POLYPRENYL_SYNTHASE_2"/>
    <property type="match status" value="1"/>
</dbReference>
<evidence type="ECO:0000256" key="3">
    <source>
        <dbReference type="ARBA" id="ARBA00022679"/>
    </source>
</evidence>
<comment type="caution">
    <text evidence="7">The sequence shown here is derived from an EMBL/GenBank/DDBJ whole genome shotgun (WGS) entry which is preliminary data.</text>
</comment>
<evidence type="ECO:0000313" key="7">
    <source>
        <dbReference type="EMBL" id="HCK28987.1"/>
    </source>
</evidence>
<dbReference type="AlphaFoldDB" id="A0A3F3L7G2"/>
<comment type="cofactor">
    <cofactor evidence="1">
        <name>Mg(2+)</name>
        <dbReference type="ChEBI" id="CHEBI:18420"/>
    </cofactor>
</comment>
<evidence type="ECO:0000256" key="5">
    <source>
        <dbReference type="ARBA" id="ARBA00022842"/>
    </source>
</evidence>
<keyword evidence="5" id="KW-0460">Magnesium</keyword>
<protein>
    <submittedName>
        <fullName evidence="7">Geranylgeranyl diphosphate synthase</fullName>
    </submittedName>
</protein>
<evidence type="ECO:0000256" key="4">
    <source>
        <dbReference type="ARBA" id="ARBA00022723"/>
    </source>
</evidence>
<dbReference type="Gene3D" id="1.10.600.10">
    <property type="entry name" value="Farnesyl Diphosphate Synthase"/>
    <property type="match status" value="1"/>
</dbReference>
<comment type="similarity">
    <text evidence="2 6">Belongs to the FPP/GGPP synthase family.</text>
</comment>
<evidence type="ECO:0000256" key="6">
    <source>
        <dbReference type="RuleBase" id="RU004466"/>
    </source>
</evidence>
<keyword evidence="4" id="KW-0479">Metal-binding</keyword>
<dbReference type="SFLD" id="SFLDS00005">
    <property type="entry name" value="Isoprenoid_Synthase_Type_I"/>
    <property type="match status" value="1"/>
</dbReference>
<dbReference type="GO" id="GO:0046872">
    <property type="term" value="F:metal ion binding"/>
    <property type="evidence" value="ECO:0007669"/>
    <property type="project" value="UniProtKB-KW"/>
</dbReference>
<keyword evidence="3 6" id="KW-0808">Transferase</keyword>
<name>A0A3F3L7G2_9GAMM</name>
<gene>
    <name evidence="7" type="ORF">DHW29_01410</name>
</gene>
<dbReference type="EMBL" id="DPVE01000027">
    <property type="protein sequence ID" value="HCK28987.1"/>
    <property type="molecule type" value="Genomic_DNA"/>
</dbReference>
<dbReference type="PROSITE" id="PS00723">
    <property type="entry name" value="POLYPRENYL_SYNTHASE_1"/>
    <property type="match status" value="1"/>
</dbReference>
<dbReference type="GO" id="GO:0004659">
    <property type="term" value="F:prenyltransferase activity"/>
    <property type="evidence" value="ECO:0007669"/>
    <property type="project" value="InterPro"/>
</dbReference>
<evidence type="ECO:0000256" key="2">
    <source>
        <dbReference type="ARBA" id="ARBA00006706"/>
    </source>
</evidence>
<proteinExistence type="inferred from homology"/>
<evidence type="ECO:0000256" key="1">
    <source>
        <dbReference type="ARBA" id="ARBA00001946"/>
    </source>
</evidence>
<dbReference type="InterPro" id="IPR008949">
    <property type="entry name" value="Isoprenoid_synthase_dom_sf"/>
</dbReference>
<organism evidence="7 8">
    <name type="scientific">Acinetobacter ursingii</name>
    <dbReference type="NCBI Taxonomy" id="108980"/>
    <lineage>
        <taxon>Bacteria</taxon>
        <taxon>Pseudomonadati</taxon>
        <taxon>Pseudomonadota</taxon>
        <taxon>Gammaproteobacteria</taxon>
        <taxon>Moraxellales</taxon>
        <taxon>Moraxellaceae</taxon>
        <taxon>Acinetobacter</taxon>
    </lineage>
</organism>
<reference evidence="7 8" key="1">
    <citation type="journal article" date="2018" name="Nat. Biotechnol.">
        <title>A standardized bacterial taxonomy based on genome phylogeny substantially revises the tree of life.</title>
        <authorList>
            <person name="Parks D.H."/>
            <person name="Chuvochina M."/>
            <person name="Waite D.W."/>
            <person name="Rinke C."/>
            <person name="Skarshewski A."/>
            <person name="Chaumeil P.A."/>
            <person name="Hugenholtz P."/>
        </authorList>
    </citation>
    <scope>NUCLEOTIDE SEQUENCE [LARGE SCALE GENOMIC DNA]</scope>
    <source>
        <strain evidence="7">UBA9669</strain>
    </source>
</reference>
<dbReference type="InterPro" id="IPR033749">
    <property type="entry name" value="Polyprenyl_synt_CS"/>
</dbReference>
<dbReference type="CDD" id="cd00685">
    <property type="entry name" value="Trans_IPPS_HT"/>
    <property type="match status" value="1"/>
</dbReference>
<dbReference type="GO" id="GO:0008299">
    <property type="term" value="P:isoprenoid biosynthetic process"/>
    <property type="evidence" value="ECO:0007669"/>
    <property type="project" value="InterPro"/>
</dbReference>
<dbReference type="Pfam" id="PF00348">
    <property type="entry name" value="polyprenyl_synt"/>
    <property type="match status" value="1"/>
</dbReference>
<dbReference type="PANTHER" id="PTHR12001">
    <property type="entry name" value="GERANYLGERANYL PYROPHOSPHATE SYNTHASE"/>
    <property type="match status" value="1"/>
</dbReference>
<sequence length="325" mass="35632">MAIDFKQDILAPVAHDFAVMDTFINEGITSKVALVMAVSKHVVEAGGKRMRPIMCLLAGQACGVQDLEHHRKLAAIIEMLHTATLVHDDVVDESGLRRGRPTANATWNNQTAVLVGDFLISRAFDLLVDLNDMVLLKDFSTGTCEIAEGEVLQLQSQHDPETTETTYLNIIHGKTSRLFELATEGAAILANTPQYREPLRHFAGHFGNAFQIIDDILDYTSDADTLGKNIGDDLMEGKPTLPLIAALQKTTGEEHDIIRKSISTGGITQLEQVIQIVQNSGALEYCRARAEQETQAALDALNQLPDSEARQALTNLTLMALHRIQ</sequence>
<dbReference type="InterPro" id="IPR000092">
    <property type="entry name" value="Polyprenyl_synt"/>
</dbReference>
<dbReference type="RefSeq" id="WP_004990385.1">
    <property type="nucleotide sequence ID" value="NZ_AP018824.1"/>
</dbReference>
<dbReference type="Proteomes" id="UP000263596">
    <property type="component" value="Unassembled WGS sequence"/>
</dbReference>